<dbReference type="SUPFAM" id="SSF102198">
    <property type="entry name" value="Putative cyclase"/>
    <property type="match status" value="1"/>
</dbReference>
<sequence>MTRQFEDLSAVLTECAVTDLSLLLAEDYPCYWSTHQPFQHKTWNWFVTDRGPAGNVYSRGGPYATKWLALDEHTGTHMDAPCHFVPPPDSGLPDAGPAGAITVADVPPAQLMGPAAVIDATGVAGTAPGVSPAIGQELVLDWERVNGRLRAGDVVLFRTGWDRHYLRGAAGEDYLHNVVVTGRRPGWPAPDVPAMELLLRRGVRCVGIDAPSMGAAHDARPVHLAGLRAGAVFVECLTRLDLLPARDSWFCFLPLRVEGGTGAPGRAIAFTPITRPDIASQAQ</sequence>
<dbReference type="EMBL" id="VUOB01000072">
    <property type="protein sequence ID" value="KAA2252849.1"/>
    <property type="molecule type" value="Genomic_DNA"/>
</dbReference>
<dbReference type="Gene3D" id="3.50.30.50">
    <property type="entry name" value="Putative cyclase"/>
    <property type="match status" value="1"/>
</dbReference>
<dbReference type="OrthoDB" id="7067800at2"/>
<dbReference type="InterPro" id="IPR007325">
    <property type="entry name" value="KFase/CYL"/>
</dbReference>
<comment type="caution">
    <text evidence="1">The sequence shown here is derived from an EMBL/GenBank/DDBJ whole genome shotgun (WGS) entry which is preliminary data.</text>
</comment>
<keyword evidence="2" id="KW-1185">Reference proteome</keyword>
<evidence type="ECO:0000313" key="1">
    <source>
        <dbReference type="EMBL" id="KAA2252849.1"/>
    </source>
</evidence>
<gene>
    <name evidence="1" type="ORF">F0L68_34355</name>
</gene>
<dbReference type="RefSeq" id="WP_149854059.1">
    <property type="nucleotide sequence ID" value="NZ_VUOB01000072.1"/>
</dbReference>
<evidence type="ECO:0000313" key="2">
    <source>
        <dbReference type="Proteomes" id="UP000323454"/>
    </source>
</evidence>
<dbReference type="Pfam" id="PF04199">
    <property type="entry name" value="Cyclase"/>
    <property type="match status" value="1"/>
</dbReference>
<reference evidence="1 2" key="2">
    <citation type="submission" date="2019-09" db="EMBL/GenBank/DDBJ databases">
        <authorList>
            <person name="Jin C."/>
        </authorList>
    </citation>
    <scope>NUCLEOTIDE SEQUENCE [LARGE SCALE GENOMIC DNA]</scope>
    <source>
        <strain evidence="1 2">AN110305</strain>
    </source>
</reference>
<dbReference type="PANTHER" id="PTHR31118">
    <property type="entry name" value="CYCLASE-LIKE PROTEIN 2"/>
    <property type="match status" value="1"/>
</dbReference>
<proteinExistence type="predicted"/>
<protein>
    <submittedName>
        <fullName evidence="1">Cyclase family protein</fullName>
    </submittedName>
</protein>
<reference evidence="1 2" key="1">
    <citation type="submission" date="2019-09" db="EMBL/GenBank/DDBJ databases">
        <title>Goodfellowia gen. nov., a new genus of the Pseudonocardineae related to Actinoalloteichus, containing Goodfellowia coeruleoviolacea gen. nov., comb. nov. gen. nov., comb. nov.</title>
        <authorList>
            <person name="Labeda D."/>
        </authorList>
    </citation>
    <scope>NUCLEOTIDE SEQUENCE [LARGE SCALE GENOMIC DNA]</scope>
    <source>
        <strain evidence="1 2">AN110305</strain>
    </source>
</reference>
<dbReference type="GO" id="GO:0019441">
    <property type="term" value="P:L-tryptophan catabolic process to kynurenine"/>
    <property type="evidence" value="ECO:0007669"/>
    <property type="project" value="InterPro"/>
</dbReference>
<accession>A0A5B2WQW8</accession>
<dbReference type="GO" id="GO:0004061">
    <property type="term" value="F:arylformamidase activity"/>
    <property type="evidence" value="ECO:0007669"/>
    <property type="project" value="InterPro"/>
</dbReference>
<dbReference type="AlphaFoldDB" id="A0A5B2WQW8"/>
<dbReference type="PANTHER" id="PTHR31118:SF12">
    <property type="entry name" value="CYCLASE-LIKE PROTEIN 2"/>
    <property type="match status" value="1"/>
</dbReference>
<dbReference type="InterPro" id="IPR037175">
    <property type="entry name" value="KFase_sf"/>
</dbReference>
<organism evidence="1 2">
    <name type="scientific">Solihabitans fulvus</name>
    <dbReference type="NCBI Taxonomy" id="1892852"/>
    <lineage>
        <taxon>Bacteria</taxon>
        <taxon>Bacillati</taxon>
        <taxon>Actinomycetota</taxon>
        <taxon>Actinomycetes</taxon>
        <taxon>Pseudonocardiales</taxon>
        <taxon>Pseudonocardiaceae</taxon>
        <taxon>Solihabitans</taxon>
    </lineage>
</organism>
<name>A0A5B2WQW8_9PSEU</name>
<dbReference type="Proteomes" id="UP000323454">
    <property type="component" value="Unassembled WGS sequence"/>
</dbReference>